<sequence>MLATPLQKQCVAIPDPCPQTPPFSATVVDNPAKSPQYKVAKLTLRTLTHRVSLDYLTCTIQAFILVPMLFIQPPLLFFLAIPTMVFLFTGAGASSSVPIHPYFLQGKHRKISLKGVYIAHQNLIDTSLN</sequence>
<reference evidence="2" key="2">
    <citation type="journal article" date="2023" name="Int. J. Mol. Sci.">
        <title>De Novo Assembly and Annotation of 11 Diverse Shrub Willow (Salix) Genomes Reveals Novel Gene Organization in Sex-Linked Regions.</title>
        <authorList>
            <person name="Hyden B."/>
            <person name="Feng K."/>
            <person name="Yates T.B."/>
            <person name="Jawdy S."/>
            <person name="Cereghino C."/>
            <person name="Smart L.B."/>
            <person name="Muchero W."/>
        </authorList>
    </citation>
    <scope>NUCLEOTIDE SEQUENCE</scope>
    <source>
        <tissue evidence="2">Shoot tip</tissue>
    </source>
</reference>
<keyword evidence="1" id="KW-1133">Transmembrane helix</keyword>
<dbReference type="EMBL" id="JAPFFM010000016">
    <property type="protein sequence ID" value="KAJ6701200.1"/>
    <property type="molecule type" value="Genomic_DNA"/>
</dbReference>
<accession>A0A9Q0Q6X1</accession>
<evidence type="ECO:0000313" key="2">
    <source>
        <dbReference type="EMBL" id="KAJ6701200.1"/>
    </source>
</evidence>
<evidence type="ECO:0000256" key="1">
    <source>
        <dbReference type="SAM" id="Phobius"/>
    </source>
</evidence>
<feature type="transmembrane region" description="Helical" evidence="1">
    <location>
        <begin position="77"/>
        <end position="104"/>
    </location>
</feature>
<proteinExistence type="predicted"/>
<feature type="transmembrane region" description="Helical" evidence="1">
    <location>
        <begin position="51"/>
        <end position="71"/>
    </location>
</feature>
<comment type="caution">
    <text evidence="2">The sequence shown here is derived from an EMBL/GenBank/DDBJ whole genome shotgun (WGS) entry which is preliminary data.</text>
</comment>
<keyword evidence="1" id="KW-0812">Transmembrane</keyword>
<protein>
    <submittedName>
        <fullName evidence="2">Uncharacterized protein</fullName>
    </submittedName>
</protein>
<reference evidence="2" key="1">
    <citation type="submission" date="2022-11" db="EMBL/GenBank/DDBJ databases">
        <authorList>
            <person name="Hyden B.L."/>
            <person name="Feng K."/>
            <person name="Yates T."/>
            <person name="Jawdy S."/>
            <person name="Smart L.B."/>
            <person name="Muchero W."/>
        </authorList>
    </citation>
    <scope>NUCLEOTIDE SEQUENCE</scope>
    <source>
        <tissue evidence="2">Shoot tip</tissue>
    </source>
</reference>
<gene>
    <name evidence="2" type="ORF">OIU74_012537</name>
</gene>
<keyword evidence="3" id="KW-1185">Reference proteome</keyword>
<keyword evidence="1" id="KW-0472">Membrane</keyword>
<name>A0A9Q0Q6X1_9ROSI</name>
<organism evidence="2 3">
    <name type="scientific">Salix koriyanagi</name>
    <dbReference type="NCBI Taxonomy" id="2511006"/>
    <lineage>
        <taxon>Eukaryota</taxon>
        <taxon>Viridiplantae</taxon>
        <taxon>Streptophyta</taxon>
        <taxon>Embryophyta</taxon>
        <taxon>Tracheophyta</taxon>
        <taxon>Spermatophyta</taxon>
        <taxon>Magnoliopsida</taxon>
        <taxon>eudicotyledons</taxon>
        <taxon>Gunneridae</taxon>
        <taxon>Pentapetalae</taxon>
        <taxon>rosids</taxon>
        <taxon>fabids</taxon>
        <taxon>Malpighiales</taxon>
        <taxon>Salicaceae</taxon>
        <taxon>Saliceae</taxon>
        <taxon>Salix</taxon>
    </lineage>
</organism>
<dbReference type="Proteomes" id="UP001151752">
    <property type="component" value="Chromosome 1"/>
</dbReference>
<evidence type="ECO:0000313" key="3">
    <source>
        <dbReference type="Proteomes" id="UP001151752"/>
    </source>
</evidence>
<dbReference type="AlphaFoldDB" id="A0A9Q0Q6X1"/>